<gene>
    <name evidence="5" type="ORF">AKJ08_2523</name>
</gene>
<dbReference type="Pfam" id="PF00675">
    <property type="entry name" value="Peptidase_M16"/>
    <property type="match status" value="2"/>
</dbReference>
<dbReference type="EMBL" id="CP012332">
    <property type="protein sequence ID" value="AKU92136.1"/>
    <property type="molecule type" value="Genomic_DNA"/>
</dbReference>
<keyword evidence="5" id="KW-0378">Hydrolase</keyword>
<dbReference type="Gene3D" id="3.30.830.10">
    <property type="entry name" value="Metalloenzyme, LuxS/M16 peptidase-like"/>
    <property type="match status" value="4"/>
</dbReference>
<dbReference type="GO" id="GO:0008233">
    <property type="term" value="F:peptidase activity"/>
    <property type="evidence" value="ECO:0007669"/>
    <property type="project" value="UniProtKB-KW"/>
</dbReference>
<dbReference type="PATRIC" id="fig|1391653.3.peg.2628"/>
<dbReference type="KEGG" id="vin:AKJ08_2523"/>
<protein>
    <submittedName>
        <fullName evidence="5">Zinc protease</fullName>
    </submittedName>
</protein>
<dbReference type="PANTHER" id="PTHR11851">
    <property type="entry name" value="METALLOPROTEASE"/>
    <property type="match status" value="1"/>
</dbReference>
<dbReference type="STRING" id="1391653.AKJ08_2523"/>
<evidence type="ECO:0000313" key="6">
    <source>
        <dbReference type="Proteomes" id="UP000055590"/>
    </source>
</evidence>
<dbReference type="InterPro" id="IPR050361">
    <property type="entry name" value="MPP/UQCRC_Complex"/>
</dbReference>
<keyword evidence="5" id="KW-0645">Protease</keyword>
<accession>A0A0K1PFC3</accession>
<dbReference type="OrthoDB" id="9811314at2"/>
<evidence type="ECO:0000256" key="2">
    <source>
        <dbReference type="SAM" id="MobiDB-lite"/>
    </source>
</evidence>
<feature type="domain" description="Peptidase M16 N-terminal" evidence="3">
    <location>
        <begin position="11"/>
        <end position="155"/>
    </location>
</feature>
<dbReference type="PANTHER" id="PTHR11851:SF49">
    <property type="entry name" value="MITOCHONDRIAL-PROCESSING PEPTIDASE SUBUNIT ALPHA"/>
    <property type="match status" value="1"/>
</dbReference>
<proteinExistence type="inferred from homology"/>
<dbReference type="GO" id="GO:0046872">
    <property type="term" value="F:metal ion binding"/>
    <property type="evidence" value="ECO:0007669"/>
    <property type="project" value="InterPro"/>
</dbReference>
<name>A0A0K1PFC3_9BACT</name>
<keyword evidence="6" id="KW-1185">Reference proteome</keyword>
<organism evidence="5 6">
    <name type="scientific">Vulgatibacter incomptus</name>
    <dbReference type="NCBI Taxonomy" id="1391653"/>
    <lineage>
        <taxon>Bacteria</taxon>
        <taxon>Pseudomonadati</taxon>
        <taxon>Myxococcota</taxon>
        <taxon>Myxococcia</taxon>
        <taxon>Myxococcales</taxon>
        <taxon>Cystobacterineae</taxon>
        <taxon>Vulgatibacteraceae</taxon>
        <taxon>Vulgatibacter</taxon>
    </lineage>
</organism>
<dbReference type="RefSeq" id="WP_050726350.1">
    <property type="nucleotide sequence ID" value="NZ_CP012332.1"/>
</dbReference>
<feature type="domain" description="Peptidase M16 N-terminal" evidence="3">
    <location>
        <begin position="474"/>
        <end position="613"/>
    </location>
</feature>
<feature type="domain" description="Peptidase M16 C-terminal" evidence="4">
    <location>
        <begin position="163"/>
        <end position="338"/>
    </location>
</feature>
<dbReference type="InterPro" id="IPR011249">
    <property type="entry name" value="Metalloenz_LuxS/M16"/>
</dbReference>
<dbReference type="Proteomes" id="UP000055590">
    <property type="component" value="Chromosome"/>
</dbReference>
<feature type="region of interest" description="Disordered" evidence="2">
    <location>
        <begin position="421"/>
        <end position="456"/>
    </location>
</feature>
<dbReference type="GO" id="GO:0006508">
    <property type="term" value="P:proteolysis"/>
    <property type="evidence" value="ECO:0007669"/>
    <property type="project" value="UniProtKB-KW"/>
</dbReference>
<dbReference type="Pfam" id="PF05193">
    <property type="entry name" value="Peptidase_M16_C"/>
    <property type="match status" value="2"/>
</dbReference>
<reference evidence="5 6" key="1">
    <citation type="submission" date="2015-08" db="EMBL/GenBank/DDBJ databases">
        <authorList>
            <person name="Babu N.S."/>
            <person name="Beckwith C.J."/>
            <person name="Beseler K.G."/>
            <person name="Brison A."/>
            <person name="Carone J.V."/>
            <person name="Caskin T.P."/>
            <person name="Diamond M."/>
            <person name="Durham M.E."/>
            <person name="Foxe J.M."/>
            <person name="Go M."/>
            <person name="Henderson B.A."/>
            <person name="Jones I.B."/>
            <person name="McGettigan J.A."/>
            <person name="Micheletti S.J."/>
            <person name="Nasrallah M.E."/>
            <person name="Ortiz D."/>
            <person name="Piller C.R."/>
            <person name="Privatt S.R."/>
            <person name="Schneider S.L."/>
            <person name="Sharp S."/>
            <person name="Smith T.C."/>
            <person name="Stanton J.D."/>
            <person name="Ullery H.E."/>
            <person name="Wilson R.J."/>
            <person name="Serrano M.G."/>
            <person name="Buck G."/>
            <person name="Lee V."/>
            <person name="Wang Y."/>
            <person name="Carvalho R."/>
            <person name="Voegtly L."/>
            <person name="Shi R."/>
            <person name="Duckworth R."/>
            <person name="Johnson A."/>
            <person name="Loviza R."/>
            <person name="Walstead R."/>
            <person name="Shah Z."/>
            <person name="Kiflezghi M."/>
            <person name="Wade K."/>
            <person name="Ball S.L."/>
            <person name="Bradley K.W."/>
            <person name="Asai D.J."/>
            <person name="Bowman C.A."/>
            <person name="Russell D.A."/>
            <person name="Pope W.H."/>
            <person name="Jacobs-Sera D."/>
            <person name="Hendrix R.W."/>
            <person name="Hatfull G.F."/>
        </authorList>
    </citation>
    <scope>NUCLEOTIDE SEQUENCE [LARGE SCALE GENOMIC DNA]</scope>
    <source>
        <strain evidence="5 6">DSM 27710</strain>
    </source>
</reference>
<dbReference type="AlphaFoldDB" id="A0A0K1PFC3"/>
<dbReference type="InterPro" id="IPR011765">
    <property type="entry name" value="Pept_M16_N"/>
</dbReference>
<evidence type="ECO:0000256" key="1">
    <source>
        <dbReference type="ARBA" id="ARBA00007261"/>
    </source>
</evidence>
<feature type="domain" description="Peptidase M16 C-terminal" evidence="4">
    <location>
        <begin position="631"/>
        <end position="801"/>
    </location>
</feature>
<comment type="similarity">
    <text evidence="1">Belongs to the peptidase M16 family.</text>
</comment>
<dbReference type="SUPFAM" id="SSF63411">
    <property type="entry name" value="LuxS/MPP-like metallohydrolase"/>
    <property type="match status" value="4"/>
</dbReference>
<evidence type="ECO:0000259" key="3">
    <source>
        <dbReference type="Pfam" id="PF00675"/>
    </source>
</evidence>
<sequence>MQYRLPNGLTVILEQNRAAPVVALQAWVQVGSADESDREAGLAHLHEHMLFKGTNRRGPGEIARDIESRGGEVNAWTSFDQTVYHLTIASSFFEEGLEVLTDQVRDSVFDPDELSREIEVVIEEIKRAGDMPSRRASRALFESAYTAHTYGRPVIGFPETVRSFTRDDVLGFYRRHYTPDNVALVIVGDFDPEKARARIDALWGDAKGRHGGRHARTPEPEPTGFRTKVMREAVQETHLALAWPIPHILSDDLVALDLAAAVLGNGDSARLVQEVKRDRHLCNEIYSYAYTPKDPGLFVVGAALRHEQAPATIREALRQVYRLRAEGPSGKELEVAKHLVESEQIWQRETVQGVARKLGFYETVTGSLDFERRYYEALRSVTSDQIRDVCDRFLRSSRLNAILLGGEELPLGEEEVAAIAEEEERGVPSRRQAAAAPPPRPAAAAEVPPTFPKKARTPGAAGIFRERLASGATVLVKPEPSVPVVAVRAAFLGGLRFEDERTNGINHLLARTITKGTGKRSAKELAALSDELAASFVGASGRNSFGFRGDFLATKFEPAFRLFAECLRDPGFGDREVERERALQLEEIRTRDDSPASVAFDLFSRALYTRHPYRFDPLGTAESLAAFDPAAIGSWYEGRYGADNLVLSIVGDVEPNTAFGLAEELFGEWASKRATPPVVGIEPSPAEARRASRQMDKQQAHLILGFLGARFQDPERHALGVLASVLAGQGGRLFFELRDKRSMAYSVTAFNLEGIDHGYFGVYIGTSPEKLADAEAGIRDELAKVIAQPITDEELLRAQRYLVGSHAIGLQRNDARAASIALDEAYGLGAESFSLYRERIEAVTREQVQDAAKRYLDLDRSVVAVVSPSA</sequence>
<evidence type="ECO:0000259" key="4">
    <source>
        <dbReference type="Pfam" id="PF05193"/>
    </source>
</evidence>
<evidence type="ECO:0000313" key="5">
    <source>
        <dbReference type="EMBL" id="AKU92136.1"/>
    </source>
</evidence>
<dbReference type="InterPro" id="IPR007863">
    <property type="entry name" value="Peptidase_M16_C"/>
</dbReference>